<evidence type="ECO:0000256" key="1">
    <source>
        <dbReference type="SAM" id="MobiDB-lite"/>
    </source>
</evidence>
<organism evidence="3">
    <name type="scientific">Acromyrmex echinatior</name>
    <name type="common">Panamanian leafcutter ant</name>
    <name type="synonym">Acromyrmex octospinosus echinatior</name>
    <dbReference type="NCBI Taxonomy" id="103372"/>
    <lineage>
        <taxon>Eukaryota</taxon>
        <taxon>Metazoa</taxon>
        <taxon>Ecdysozoa</taxon>
        <taxon>Arthropoda</taxon>
        <taxon>Hexapoda</taxon>
        <taxon>Insecta</taxon>
        <taxon>Pterygota</taxon>
        <taxon>Neoptera</taxon>
        <taxon>Endopterygota</taxon>
        <taxon>Hymenoptera</taxon>
        <taxon>Apocrita</taxon>
        <taxon>Aculeata</taxon>
        <taxon>Formicoidea</taxon>
        <taxon>Formicidae</taxon>
        <taxon>Myrmicinae</taxon>
        <taxon>Acromyrmex</taxon>
    </lineage>
</organism>
<dbReference type="Proteomes" id="UP000007755">
    <property type="component" value="Unassembled WGS sequence"/>
</dbReference>
<gene>
    <name evidence="2" type="ORF">G5I_11361</name>
</gene>
<feature type="compositionally biased region" description="Basic and acidic residues" evidence="1">
    <location>
        <begin position="88"/>
        <end position="107"/>
    </location>
</feature>
<proteinExistence type="predicted"/>
<reference evidence="2" key="1">
    <citation type="submission" date="2011-02" db="EMBL/GenBank/DDBJ databases">
        <title>The genome of the leaf-cutting ant Acromyrmex echinatior suggests key adaptations to social evolution and fungus farming.</title>
        <authorList>
            <person name="Nygaard S."/>
            <person name="Zhang G."/>
        </authorList>
    </citation>
    <scope>NUCLEOTIDE SEQUENCE</scope>
</reference>
<feature type="compositionally biased region" description="Polar residues" evidence="1">
    <location>
        <begin position="108"/>
        <end position="124"/>
    </location>
</feature>
<name>F4WZD9_ACREC</name>
<accession>F4WZD9</accession>
<evidence type="ECO:0000313" key="3">
    <source>
        <dbReference type="Proteomes" id="UP000007755"/>
    </source>
</evidence>
<keyword evidence="3" id="KW-1185">Reference proteome</keyword>
<evidence type="ECO:0000313" key="2">
    <source>
        <dbReference type="EMBL" id="EGI60383.1"/>
    </source>
</evidence>
<sequence length="262" mass="30201">MRLRIWALYPTRNLFVSRTSSTEVGPLLSGSRKVGMFTGTGHVLDTTLSAGLPIRHEKAIARYSREKEFCHGSLSVWSNYKDNSPEYISKKRTVDRGELNREERKQTEPTSTMNRAGRTSATNLVNSVDNRTLSGIGVLTSGLEKKRKKRKSDRRKRRLKKRRTYLPMKNDRMTPSQVHRQLLGCSGYAVLRLKICPGWSYFDIRFVFSDSKYIKIAGPPLQHRVLFLWACVINVHEINDDSRNEDDDVRRLRATTTKLLKN</sequence>
<feature type="region of interest" description="Disordered" evidence="1">
    <location>
        <begin position="88"/>
        <end position="124"/>
    </location>
</feature>
<dbReference type="AlphaFoldDB" id="F4WZD9"/>
<dbReference type="EMBL" id="GL888479">
    <property type="protein sequence ID" value="EGI60383.1"/>
    <property type="molecule type" value="Genomic_DNA"/>
</dbReference>
<dbReference type="InParanoid" id="F4WZD9"/>
<protein>
    <submittedName>
        <fullName evidence="2">Uncharacterized protein</fullName>
    </submittedName>
</protein>